<dbReference type="SUPFAM" id="SSF110997">
    <property type="entry name" value="Sporulation related repeat"/>
    <property type="match status" value="1"/>
</dbReference>
<feature type="transmembrane region" description="Helical" evidence="1">
    <location>
        <begin position="36"/>
        <end position="54"/>
    </location>
</feature>
<dbReference type="RefSeq" id="WP_258293211.1">
    <property type="nucleotide sequence ID" value="NZ_JANKJG010000002.1"/>
</dbReference>
<evidence type="ECO:0000313" key="4">
    <source>
        <dbReference type="Proteomes" id="UP001165396"/>
    </source>
</evidence>
<keyword evidence="4" id="KW-1185">Reference proteome</keyword>
<protein>
    <submittedName>
        <fullName evidence="3">SPOR domain-containing protein</fullName>
    </submittedName>
</protein>
<evidence type="ECO:0000256" key="1">
    <source>
        <dbReference type="SAM" id="Phobius"/>
    </source>
</evidence>
<organism evidence="3 4">
    <name type="scientific">Pseudosulfitobacter koreensis</name>
    <dbReference type="NCBI Taxonomy" id="2968472"/>
    <lineage>
        <taxon>Bacteria</taxon>
        <taxon>Pseudomonadati</taxon>
        <taxon>Pseudomonadota</taxon>
        <taxon>Alphaproteobacteria</taxon>
        <taxon>Rhodobacterales</taxon>
        <taxon>Roseobacteraceae</taxon>
        <taxon>Pseudosulfitobacter</taxon>
    </lineage>
</organism>
<dbReference type="EMBL" id="JANKJG010000002">
    <property type="protein sequence ID" value="MCR8825532.1"/>
    <property type="molecule type" value="Genomic_DNA"/>
</dbReference>
<keyword evidence="1" id="KW-1133">Transmembrane helix</keyword>
<accession>A0ABT1YXE7</accession>
<evidence type="ECO:0000313" key="3">
    <source>
        <dbReference type="EMBL" id="MCR8825532.1"/>
    </source>
</evidence>
<sequence length="338" mass="35348">MADVYDTQSLGEESYVAQFGAAGNATAKSLTNMTNIAGAVMSLALITGVGVWGYKLMMRDVSGIPVVRAVAGDMRVRPEEPGGQLALNQGLAVNAVAADGVAEAPADRFVLAPRPVTLTPDDTPILASMVVPMVASAPQSATVAIAPEIGQDLSLSEDALRAETDPQALNALIDALTAGVEPIEVEDGEADFLETAVAAEIIQPEPVQAVLAGPGVQLSLRPKVRPASAPAMVIPARAEVVEQAPLTEIDAATLATGTRLVQLGAFDSPEIAREQWTRIEGRFGDYMTGKSRVVQMAQSGGRTFYRLRAHGFDDLSDARRFCSALVAEGADCIPVVTR</sequence>
<dbReference type="InterPro" id="IPR036680">
    <property type="entry name" value="SPOR-like_sf"/>
</dbReference>
<comment type="caution">
    <text evidence="3">The sequence shown here is derived from an EMBL/GenBank/DDBJ whole genome shotgun (WGS) entry which is preliminary data.</text>
</comment>
<dbReference type="InterPro" id="IPR007730">
    <property type="entry name" value="SPOR-like_dom"/>
</dbReference>
<proteinExistence type="predicted"/>
<evidence type="ECO:0000259" key="2">
    <source>
        <dbReference type="PROSITE" id="PS51724"/>
    </source>
</evidence>
<keyword evidence="1" id="KW-0472">Membrane</keyword>
<keyword evidence="1" id="KW-0812">Transmembrane</keyword>
<gene>
    <name evidence="3" type="ORF">NTA49_03185</name>
</gene>
<feature type="domain" description="SPOR" evidence="2">
    <location>
        <begin position="253"/>
        <end position="338"/>
    </location>
</feature>
<dbReference type="PROSITE" id="PS51724">
    <property type="entry name" value="SPOR"/>
    <property type="match status" value="1"/>
</dbReference>
<reference evidence="3" key="1">
    <citation type="submission" date="2022-07" db="EMBL/GenBank/DDBJ databases">
        <title>Pseudosulfitobacter sp. strain AP-MA-4, whole genome sequence.</title>
        <authorList>
            <person name="Jiang Y."/>
        </authorList>
    </citation>
    <scope>NUCLEOTIDE SEQUENCE</scope>
    <source>
        <strain evidence="3">AP-MA-4</strain>
    </source>
</reference>
<dbReference type="Pfam" id="PF05036">
    <property type="entry name" value="SPOR"/>
    <property type="match status" value="1"/>
</dbReference>
<name>A0ABT1YXE7_9RHOB</name>
<dbReference type="Proteomes" id="UP001165396">
    <property type="component" value="Unassembled WGS sequence"/>
</dbReference>
<dbReference type="Gene3D" id="3.30.70.1070">
    <property type="entry name" value="Sporulation related repeat"/>
    <property type="match status" value="1"/>
</dbReference>